<evidence type="ECO:0000256" key="1">
    <source>
        <dbReference type="ARBA" id="ARBA00022908"/>
    </source>
</evidence>
<name>A0A7Z0BKT4_9ACTN</name>
<dbReference type="GO" id="GO:0015074">
    <property type="term" value="P:DNA integration"/>
    <property type="evidence" value="ECO:0007669"/>
    <property type="project" value="UniProtKB-KW"/>
</dbReference>
<dbReference type="GO" id="GO:0006310">
    <property type="term" value="P:DNA recombination"/>
    <property type="evidence" value="ECO:0007669"/>
    <property type="project" value="UniProtKB-KW"/>
</dbReference>
<keyword evidence="3" id="KW-0233">DNA recombination</keyword>
<feature type="domain" description="Core-binding (CB)" evidence="7">
    <location>
        <begin position="75"/>
        <end position="158"/>
    </location>
</feature>
<feature type="domain" description="Tyr recombinase" evidence="6">
    <location>
        <begin position="179"/>
        <end position="396"/>
    </location>
</feature>
<dbReference type="Gene3D" id="1.10.150.130">
    <property type="match status" value="1"/>
</dbReference>
<comment type="caution">
    <text evidence="8">The sequence shown here is derived from an EMBL/GenBank/DDBJ whole genome shotgun (WGS) entry which is preliminary data.</text>
</comment>
<dbReference type="RefSeq" id="WP_179810068.1">
    <property type="nucleotide sequence ID" value="NZ_JACCHL010000001.1"/>
</dbReference>
<dbReference type="InterPro" id="IPR044068">
    <property type="entry name" value="CB"/>
</dbReference>
<feature type="region of interest" description="Disordered" evidence="5">
    <location>
        <begin position="1"/>
        <end position="20"/>
    </location>
</feature>
<sequence>MADKSKRTRQPNGASSIYLGKDGYWHGRVTVGVKDDGKPDRRHVMRRTRKDITKAVRELERKRDEGNVPKAGQRWRVADWLTHWLENIAAASVSEYTYSGYRVDVRVHLIPGLGAHWLDKLQPEHLERFYAKMQANGSKPATAHHAHRTIRAALNEAVRRGHLVKNPVLLAKAPKLTEEEIEPYSVGEVQQLLKLATDRRNGARWAVALALGLRQGEALGLRWPDVDLVSGSLRVRRNLLRPKYAHGCGDTCGRKAGYCPTRVRTNPLTKDTKSAAGRRPIGLPGPLATLLREHRAVQEREREAAGDLWEEGGWVFADEFGRPLSPNTDHHEWKALLREAGLREARLHDARHTAATVLLILGVPERAVMGIMGWSSSAMANRYQHVVGEVRTDVADRVGGLIWEAPQPEEGGPETAD</sequence>
<dbReference type="InterPro" id="IPR002104">
    <property type="entry name" value="Integrase_catalytic"/>
</dbReference>
<keyword evidence="2 4" id="KW-0238">DNA-binding</keyword>
<keyword evidence="1" id="KW-0229">DNA integration</keyword>
<dbReference type="Pfam" id="PF14659">
    <property type="entry name" value="Phage_int_SAM_3"/>
    <property type="match status" value="1"/>
</dbReference>
<organism evidence="8 9">
    <name type="scientific">Nocardiopsis sinuspersici</name>
    <dbReference type="NCBI Taxonomy" id="501010"/>
    <lineage>
        <taxon>Bacteria</taxon>
        <taxon>Bacillati</taxon>
        <taxon>Actinomycetota</taxon>
        <taxon>Actinomycetes</taxon>
        <taxon>Streptosporangiales</taxon>
        <taxon>Nocardiopsidaceae</taxon>
        <taxon>Nocardiopsis</taxon>
    </lineage>
</organism>
<reference evidence="8 9" key="1">
    <citation type="submission" date="2020-07" db="EMBL/GenBank/DDBJ databases">
        <title>Sequencing the genomes of 1000 actinobacteria strains.</title>
        <authorList>
            <person name="Klenk H.-P."/>
        </authorList>
    </citation>
    <scope>NUCLEOTIDE SEQUENCE [LARGE SCALE GENOMIC DNA]</scope>
    <source>
        <strain evidence="8 9">DSM 45278</strain>
    </source>
</reference>
<protein>
    <submittedName>
        <fullName evidence="8">Integrase</fullName>
    </submittedName>
</protein>
<dbReference type="Gene3D" id="1.10.443.10">
    <property type="entry name" value="Intergrase catalytic core"/>
    <property type="match status" value="1"/>
</dbReference>
<dbReference type="PANTHER" id="PTHR30349">
    <property type="entry name" value="PHAGE INTEGRASE-RELATED"/>
    <property type="match status" value="1"/>
</dbReference>
<dbReference type="PROSITE" id="PS51900">
    <property type="entry name" value="CB"/>
    <property type="match status" value="1"/>
</dbReference>
<dbReference type="InterPro" id="IPR050090">
    <property type="entry name" value="Tyrosine_recombinase_XerCD"/>
</dbReference>
<dbReference type="PROSITE" id="PS51898">
    <property type="entry name" value="TYR_RECOMBINASE"/>
    <property type="match status" value="1"/>
</dbReference>
<proteinExistence type="predicted"/>
<dbReference type="Pfam" id="PF00589">
    <property type="entry name" value="Phage_integrase"/>
    <property type="match status" value="1"/>
</dbReference>
<evidence type="ECO:0000256" key="3">
    <source>
        <dbReference type="ARBA" id="ARBA00023172"/>
    </source>
</evidence>
<dbReference type="AlphaFoldDB" id="A0A7Z0BKT4"/>
<gene>
    <name evidence="8" type="ORF">HNR06_002391</name>
</gene>
<evidence type="ECO:0000256" key="2">
    <source>
        <dbReference type="ARBA" id="ARBA00023125"/>
    </source>
</evidence>
<dbReference type="InterPro" id="IPR011010">
    <property type="entry name" value="DNA_brk_join_enz"/>
</dbReference>
<dbReference type="InterPro" id="IPR004107">
    <property type="entry name" value="Integrase_SAM-like_N"/>
</dbReference>
<dbReference type="InterPro" id="IPR013762">
    <property type="entry name" value="Integrase-like_cat_sf"/>
</dbReference>
<evidence type="ECO:0000259" key="7">
    <source>
        <dbReference type="PROSITE" id="PS51900"/>
    </source>
</evidence>
<evidence type="ECO:0000259" key="6">
    <source>
        <dbReference type="PROSITE" id="PS51898"/>
    </source>
</evidence>
<accession>A0A7Z0BKT4</accession>
<dbReference type="CDD" id="cd01189">
    <property type="entry name" value="INT_ICEBs1_C_like"/>
    <property type="match status" value="1"/>
</dbReference>
<dbReference type="EMBL" id="JACCHL010000001">
    <property type="protein sequence ID" value="NYH52802.1"/>
    <property type="molecule type" value="Genomic_DNA"/>
</dbReference>
<dbReference type="InterPro" id="IPR010998">
    <property type="entry name" value="Integrase_recombinase_N"/>
</dbReference>
<dbReference type="Proteomes" id="UP000584931">
    <property type="component" value="Unassembled WGS sequence"/>
</dbReference>
<evidence type="ECO:0000256" key="5">
    <source>
        <dbReference type="SAM" id="MobiDB-lite"/>
    </source>
</evidence>
<dbReference type="SUPFAM" id="SSF56349">
    <property type="entry name" value="DNA breaking-rejoining enzymes"/>
    <property type="match status" value="1"/>
</dbReference>
<dbReference type="GO" id="GO:0003677">
    <property type="term" value="F:DNA binding"/>
    <property type="evidence" value="ECO:0007669"/>
    <property type="project" value="UniProtKB-UniRule"/>
</dbReference>
<evidence type="ECO:0000256" key="4">
    <source>
        <dbReference type="PROSITE-ProRule" id="PRU01248"/>
    </source>
</evidence>
<evidence type="ECO:0000313" key="9">
    <source>
        <dbReference type="Proteomes" id="UP000584931"/>
    </source>
</evidence>
<evidence type="ECO:0000313" key="8">
    <source>
        <dbReference type="EMBL" id="NYH52802.1"/>
    </source>
</evidence>
<dbReference type="PANTHER" id="PTHR30349:SF91">
    <property type="entry name" value="INTA PROTEIN"/>
    <property type="match status" value="1"/>
</dbReference>